<dbReference type="InterPro" id="IPR001943">
    <property type="entry name" value="UVR_dom"/>
</dbReference>
<proteinExistence type="predicted"/>
<feature type="region of interest" description="Disordered" evidence="1">
    <location>
        <begin position="164"/>
        <end position="187"/>
    </location>
</feature>
<feature type="region of interest" description="Disordered" evidence="1">
    <location>
        <begin position="660"/>
        <end position="721"/>
    </location>
</feature>
<dbReference type="AlphaFoldDB" id="K3W5X7"/>
<dbReference type="InterPro" id="IPR016024">
    <property type="entry name" value="ARM-type_fold"/>
</dbReference>
<feature type="domain" description="TOG" evidence="2">
    <location>
        <begin position="420"/>
        <end position="662"/>
    </location>
</feature>
<dbReference type="GO" id="GO:0005929">
    <property type="term" value="C:cilium"/>
    <property type="evidence" value="ECO:0007669"/>
    <property type="project" value="TreeGrafter"/>
</dbReference>
<dbReference type="SUPFAM" id="SSF49785">
    <property type="entry name" value="Galactose-binding domain-like"/>
    <property type="match status" value="1"/>
</dbReference>
<feature type="region of interest" description="Disordered" evidence="1">
    <location>
        <begin position="273"/>
        <end position="414"/>
    </location>
</feature>
<keyword evidence="4" id="KW-1185">Reference proteome</keyword>
<accession>K3W5X7</accession>
<protein>
    <recommendedName>
        <fullName evidence="2">TOG domain-containing protein</fullName>
    </recommendedName>
</protein>
<feature type="compositionally biased region" description="Acidic residues" evidence="1">
    <location>
        <begin position="378"/>
        <end position="388"/>
    </location>
</feature>
<feature type="compositionally biased region" description="Acidic residues" evidence="1">
    <location>
        <begin position="712"/>
        <end position="721"/>
    </location>
</feature>
<reference evidence="3" key="3">
    <citation type="submission" date="2015-02" db="UniProtKB">
        <authorList>
            <consortium name="EnsemblProtists"/>
        </authorList>
    </citation>
    <scope>IDENTIFICATION</scope>
    <source>
        <strain evidence="3">DAOM BR144</strain>
    </source>
</reference>
<feature type="compositionally biased region" description="Polar residues" evidence="1">
    <location>
        <begin position="297"/>
        <end position="312"/>
    </location>
</feature>
<dbReference type="InterPro" id="IPR048738">
    <property type="entry name" value="CEP104_Znf"/>
</dbReference>
<dbReference type="InParanoid" id="K3W5X7"/>
<evidence type="ECO:0000313" key="4">
    <source>
        <dbReference type="Proteomes" id="UP000019132"/>
    </source>
</evidence>
<dbReference type="EMBL" id="GL376636">
    <property type="status" value="NOT_ANNOTATED_CDS"/>
    <property type="molecule type" value="Genomic_DNA"/>
</dbReference>
<evidence type="ECO:0000259" key="2">
    <source>
        <dbReference type="SMART" id="SM01349"/>
    </source>
</evidence>
<dbReference type="InterPro" id="IPR034085">
    <property type="entry name" value="TOG"/>
</dbReference>
<dbReference type="PANTHER" id="PTHR13371">
    <property type="entry name" value="GLYCINE-, GLUTAMATE-, THIENYLCYCLOHEXYLPIPERIDINE-BINDING PROTEIN"/>
    <property type="match status" value="1"/>
</dbReference>
<dbReference type="VEuPathDB" id="FungiDB:PYU1_G000368"/>
<dbReference type="InterPro" id="IPR048739">
    <property type="entry name" value="CEP104_N"/>
</dbReference>
<dbReference type="PANTHER" id="PTHR13371:SF0">
    <property type="entry name" value="CENTROSOMAL PROTEIN OF 104 KDA"/>
    <property type="match status" value="1"/>
</dbReference>
<dbReference type="Gene3D" id="1.25.10.10">
    <property type="entry name" value="Leucine-rich Repeat Variant"/>
    <property type="match status" value="1"/>
</dbReference>
<dbReference type="FunCoup" id="K3W5X7">
    <property type="interactions" value="53"/>
</dbReference>
<dbReference type="Pfam" id="PF21038">
    <property type="entry name" value="CEP104_N"/>
    <property type="match status" value="1"/>
</dbReference>
<dbReference type="EnsemblProtists" id="PYU1_T000368">
    <property type="protein sequence ID" value="PYU1_T000368"/>
    <property type="gene ID" value="PYU1_G000368"/>
</dbReference>
<dbReference type="OMA" id="VQGNDYN"/>
<evidence type="ECO:0000256" key="1">
    <source>
        <dbReference type="SAM" id="MobiDB-lite"/>
    </source>
</evidence>
<feature type="compositionally biased region" description="Low complexity" evidence="1">
    <location>
        <begin position="283"/>
        <end position="296"/>
    </location>
</feature>
<dbReference type="Pfam" id="PF21040">
    <property type="entry name" value="CEP104-like_TOG"/>
    <property type="match status" value="1"/>
</dbReference>
<feature type="compositionally biased region" description="Polar residues" evidence="1">
    <location>
        <begin position="660"/>
        <end position="674"/>
    </location>
</feature>
<reference evidence="4" key="1">
    <citation type="journal article" date="2010" name="Genome Biol.">
        <title>Genome sequence of the necrotrophic plant pathogen Pythium ultimum reveals original pathogenicity mechanisms and effector repertoire.</title>
        <authorList>
            <person name="Levesque C.A."/>
            <person name="Brouwer H."/>
            <person name="Cano L."/>
            <person name="Hamilton J.P."/>
            <person name="Holt C."/>
            <person name="Huitema E."/>
            <person name="Raffaele S."/>
            <person name="Robideau G.P."/>
            <person name="Thines M."/>
            <person name="Win J."/>
            <person name="Zerillo M.M."/>
            <person name="Beakes G.W."/>
            <person name="Boore J.L."/>
            <person name="Busam D."/>
            <person name="Dumas B."/>
            <person name="Ferriera S."/>
            <person name="Fuerstenberg S.I."/>
            <person name="Gachon C.M."/>
            <person name="Gaulin E."/>
            <person name="Govers F."/>
            <person name="Grenville-Briggs L."/>
            <person name="Horner N."/>
            <person name="Hostetler J."/>
            <person name="Jiang R.H."/>
            <person name="Johnson J."/>
            <person name="Krajaejun T."/>
            <person name="Lin H."/>
            <person name="Meijer H.J."/>
            <person name="Moore B."/>
            <person name="Morris P."/>
            <person name="Phuntmart V."/>
            <person name="Puiu D."/>
            <person name="Shetty J."/>
            <person name="Stajich J.E."/>
            <person name="Tripathy S."/>
            <person name="Wawra S."/>
            <person name="van West P."/>
            <person name="Whitty B.R."/>
            <person name="Coutinho P.M."/>
            <person name="Henrissat B."/>
            <person name="Martin F."/>
            <person name="Thomas P.D."/>
            <person name="Tyler B.M."/>
            <person name="De Vries R.P."/>
            <person name="Kamoun S."/>
            <person name="Yandell M."/>
            <person name="Tisserat N."/>
            <person name="Buell C.R."/>
        </authorList>
    </citation>
    <scope>NUCLEOTIDE SEQUENCE</scope>
    <source>
        <strain evidence="4">DAOM:BR144</strain>
    </source>
</reference>
<sequence length="848" mass="93590">MSKLRFAVVACSGEDPAFPAKELNEHAANSKGYVTPKNCEYPQELVLKLQDGMCRITQVQLLSHQTHIATKIELFLSKSNSLHDATFQRLGFLTLKSNVESNYMARELKTVHIDNEATFVKMLLHQCYINERNIYSQVGVMAINLCGEPLELLRDELPNQSTGELLNGARSIHSNPKPGPKGAAGSDDLSFDLRFDAKTAARIREIQIAKDQAVAMEDYDQAKRLKQMEEQLKSIGLQLARLESQKRDAVANEDYDLAKRIKDEICMLEASVGSNESQPIVPQPIMSYQSPSPSYSNNTRSQGASTMSSRSQALPRAAAAIVGSKNVNSSSSFSPRDMYPYDHVPGSKRGDSGGFPGDRNPSPARPSSTSSRHALHADDDDGDNEEDPVGGSGGGGPNPNFRGIPDAENLPDPEEIPSALAKESEQLIGIIGPFFTRCFYSNLWNHRDAAIRKVIMDLDSYRADPIQLLEVCSTLVQSGAGDRIAQVALSAFRLVERMLPFSSRVRRDDMCHILGNSMTQIVSKLGEPQSKVRDEAAATLMRLASTKSVGVEFVASHLTKRSKKPLGVKFLMGRLNVMKDLVAKFELLPDSEHSVAGIMSFLEDNNCFSHQNKEIRDPAKELAVALYLIAGMEVEGYLKSLRPKQLDEYQLAFEAAETARASNTRSAAGNRNGNGSKATSESGGGGGGGSRQAASSRPQATLPDEMRHHNDDDYDDDEDDESVDEYTCPFCGIVDEKFDSDRLDHHFWAECRMLTPCKMCGQVIEIAGLNEHLLVECELRKNHKECPRCREAITAKFYDKHVSLNDCLPCPHPKKANRCPLCHEDIGPGKAGWRMHLFEESCPNNPRN</sequence>
<name>K3W5X7_GLOUD</name>
<dbReference type="eggNOG" id="KOG4825">
    <property type="taxonomic scope" value="Eukaryota"/>
</dbReference>
<dbReference type="InterPro" id="IPR008979">
    <property type="entry name" value="Galactose-bd-like_sf"/>
</dbReference>
<evidence type="ECO:0000313" key="3">
    <source>
        <dbReference type="EnsemblProtists" id="PYU1_T000368"/>
    </source>
</evidence>
<dbReference type="SMART" id="SM01349">
    <property type="entry name" value="TOG"/>
    <property type="match status" value="1"/>
</dbReference>
<dbReference type="Pfam" id="PF21039">
    <property type="entry name" value="CEP104_ZnF"/>
    <property type="match status" value="1"/>
</dbReference>
<dbReference type="HOGENOM" id="CLU_003200_0_0_1"/>
<dbReference type="Proteomes" id="UP000019132">
    <property type="component" value="Unassembled WGS sequence"/>
</dbReference>
<dbReference type="InterPro" id="IPR011989">
    <property type="entry name" value="ARM-like"/>
</dbReference>
<dbReference type="InterPro" id="IPR052607">
    <property type="entry name" value="CEP104-like"/>
</dbReference>
<reference evidence="4" key="2">
    <citation type="submission" date="2010-04" db="EMBL/GenBank/DDBJ databases">
        <authorList>
            <person name="Buell R."/>
            <person name="Hamilton J."/>
            <person name="Hostetler J."/>
        </authorList>
    </citation>
    <scope>NUCLEOTIDE SEQUENCE [LARGE SCALE GENOMIC DNA]</scope>
    <source>
        <strain evidence="4">DAOM:BR144</strain>
    </source>
</reference>
<organism evidence="3 4">
    <name type="scientific">Globisporangium ultimum (strain ATCC 200006 / CBS 805.95 / DAOM BR144)</name>
    <name type="common">Pythium ultimum</name>
    <dbReference type="NCBI Taxonomy" id="431595"/>
    <lineage>
        <taxon>Eukaryota</taxon>
        <taxon>Sar</taxon>
        <taxon>Stramenopiles</taxon>
        <taxon>Oomycota</taxon>
        <taxon>Peronosporomycetes</taxon>
        <taxon>Pythiales</taxon>
        <taxon>Pythiaceae</taxon>
        <taxon>Globisporangium</taxon>
    </lineage>
</organism>
<feature type="compositionally biased region" description="Low complexity" evidence="1">
    <location>
        <begin position="359"/>
        <end position="372"/>
    </location>
</feature>
<dbReference type="SUPFAM" id="SSF48371">
    <property type="entry name" value="ARM repeat"/>
    <property type="match status" value="1"/>
</dbReference>
<dbReference type="Pfam" id="PF02151">
    <property type="entry name" value="UVR"/>
    <property type="match status" value="1"/>
</dbReference>